<dbReference type="InterPro" id="IPR036188">
    <property type="entry name" value="FAD/NAD-bd_sf"/>
</dbReference>
<gene>
    <name evidence="9" type="ORF">R1flu_018401</name>
</gene>
<reference evidence="9 10" key="1">
    <citation type="submission" date="2024-09" db="EMBL/GenBank/DDBJ databases">
        <title>Chromosome-scale assembly of Riccia fluitans.</title>
        <authorList>
            <person name="Paukszto L."/>
            <person name="Sawicki J."/>
            <person name="Karawczyk K."/>
            <person name="Piernik-Szablinska J."/>
            <person name="Szczecinska M."/>
            <person name="Mazdziarz M."/>
        </authorList>
    </citation>
    <scope>NUCLEOTIDE SEQUENCE [LARGE SCALE GENOMIC DNA]</scope>
    <source>
        <strain evidence="9">Rf_01</strain>
        <tissue evidence="9">Aerial parts of the thallus</tissue>
    </source>
</reference>
<evidence type="ECO:0000256" key="7">
    <source>
        <dbReference type="ARBA" id="ARBA00023002"/>
    </source>
</evidence>
<name>A0ABD1ZFR3_9MARC</name>
<evidence type="ECO:0000313" key="9">
    <source>
        <dbReference type="EMBL" id="KAL2650273.1"/>
    </source>
</evidence>
<dbReference type="Proteomes" id="UP001605036">
    <property type="component" value="Unassembled WGS sequence"/>
</dbReference>
<evidence type="ECO:0000259" key="8">
    <source>
        <dbReference type="Pfam" id="PF01593"/>
    </source>
</evidence>
<keyword evidence="10" id="KW-1185">Reference proteome</keyword>
<protein>
    <recommendedName>
        <fullName evidence="8">Amine oxidase domain-containing protein</fullName>
    </recommendedName>
</protein>
<keyword evidence="5" id="KW-0285">Flavoprotein</keyword>
<dbReference type="Gene3D" id="3.50.50.60">
    <property type="entry name" value="FAD/NAD(P)-binding domain"/>
    <property type="match status" value="1"/>
</dbReference>
<proteinExistence type="inferred from homology"/>
<dbReference type="EMBL" id="JBHFFA010000001">
    <property type="protein sequence ID" value="KAL2650273.1"/>
    <property type="molecule type" value="Genomic_DNA"/>
</dbReference>
<comment type="subcellular location">
    <subcellularLocation>
        <location evidence="2">Cytoplasm</location>
    </subcellularLocation>
</comment>
<evidence type="ECO:0000256" key="1">
    <source>
        <dbReference type="ARBA" id="ARBA00001974"/>
    </source>
</evidence>
<dbReference type="Pfam" id="PF01593">
    <property type="entry name" value="Amino_oxidase"/>
    <property type="match status" value="1"/>
</dbReference>
<organism evidence="9 10">
    <name type="scientific">Riccia fluitans</name>
    <dbReference type="NCBI Taxonomy" id="41844"/>
    <lineage>
        <taxon>Eukaryota</taxon>
        <taxon>Viridiplantae</taxon>
        <taxon>Streptophyta</taxon>
        <taxon>Embryophyta</taxon>
        <taxon>Marchantiophyta</taxon>
        <taxon>Marchantiopsida</taxon>
        <taxon>Marchantiidae</taxon>
        <taxon>Marchantiales</taxon>
        <taxon>Ricciaceae</taxon>
        <taxon>Riccia</taxon>
    </lineage>
</organism>
<evidence type="ECO:0000256" key="5">
    <source>
        <dbReference type="ARBA" id="ARBA00022630"/>
    </source>
</evidence>
<dbReference type="GO" id="GO:0005737">
    <property type="term" value="C:cytoplasm"/>
    <property type="evidence" value="ECO:0007669"/>
    <property type="project" value="UniProtKB-SubCell"/>
</dbReference>
<evidence type="ECO:0000256" key="3">
    <source>
        <dbReference type="ARBA" id="ARBA00005995"/>
    </source>
</evidence>
<evidence type="ECO:0000256" key="6">
    <source>
        <dbReference type="ARBA" id="ARBA00022827"/>
    </source>
</evidence>
<comment type="cofactor">
    <cofactor evidence="1">
        <name>FAD</name>
        <dbReference type="ChEBI" id="CHEBI:57692"/>
    </cofactor>
</comment>
<evidence type="ECO:0000313" key="10">
    <source>
        <dbReference type="Proteomes" id="UP001605036"/>
    </source>
</evidence>
<comment type="similarity">
    <text evidence="3">Belongs to the flavin monoamine oxidase family.</text>
</comment>
<comment type="caution">
    <text evidence="9">The sequence shown here is derived from an EMBL/GenBank/DDBJ whole genome shotgun (WGS) entry which is preliminary data.</text>
</comment>
<dbReference type="InterPro" id="IPR050281">
    <property type="entry name" value="Flavin_monoamine_oxidase"/>
</dbReference>
<feature type="domain" description="Amine oxidase" evidence="8">
    <location>
        <begin position="1"/>
        <end position="416"/>
    </location>
</feature>
<accession>A0ABD1ZFR3</accession>
<dbReference type="InterPro" id="IPR002937">
    <property type="entry name" value="Amino_oxidase"/>
</dbReference>
<dbReference type="AlphaFoldDB" id="A0ABD1ZFR3"/>
<dbReference type="PANTHER" id="PTHR10742">
    <property type="entry name" value="FLAVIN MONOAMINE OXIDASE"/>
    <property type="match status" value="1"/>
</dbReference>
<keyword evidence="7" id="KW-0560">Oxidoreductase</keyword>
<dbReference type="SUPFAM" id="SSF51905">
    <property type="entry name" value="FAD/NAD(P)-binding domain"/>
    <property type="match status" value="1"/>
</dbReference>
<sequence length="490" mass="54527">MAGIAAAHRLQSSASSCFSLTILEASDRIGGRIWSREFGRERVELGALWIHGIDGSPIFELASHIGAMDSADQPWEGQDGFLHHGLLRTEDGEDVDEKIVAPVEEFFNDLLTEMKDEQSRAPRDQTVGEFLRNRFCSFLADQQCAAKSAQCPWSDEKLLQAEAVFRSKEYLERIVTSADSLSDLDMTGYQEYKQFGGEDRTIAKGYSTVLRELSRVLPDGAIQYKKKVEKIVWDQEGTTSVYPVTVVCEDGSVEQADHVILTVSLGVLKQATLPPSVNNRATFIEEKVGDDAVIAGSFFDPPLPVWKLDPIAKLGFGVVNKLFVEIEPGNGRVHKPLRLIFKTKEEEQKQEELAAAAAPGGCPQLLRKCFSIHPINKMSHVLVIWFVGREALQSELQTYEDIVKGITDMLKAFHFPHGVCKGLARSNYCLLEKPLTGIIIRPSTVLTLANGNKGRCHVTHTEPIHCTSLPYSHFSSRVIATRARRSTRYL</sequence>
<evidence type="ECO:0000256" key="2">
    <source>
        <dbReference type="ARBA" id="ARBA00004496"/>
    </source>
</evidence>
<keyword evidence="4" id="KW-0963">Cytoplasm</keyword>
<dbReference type="Gene3D" id="3.90.660.10">
    <property type="match status" value="1"/>
</dbReference>
<dbReference type="GO" id="GO:0016491">
    <property type="term" value="F:oxidoreductase activity"/>
    <property type="evidence" value="ECO:0007669"/>
    <property type="project" value="UniProtKB-KW"/>
</dbReference>
<evidence type="ECO:0000256" key="4">
    <source>
        <dbReference type="ARBA" id="ARBA00022490"/>
    </source>
</evidence>
<dbReference type="PANTHER" id="PTHR10742:SF405">
    <property type="entry name" value="PEROXISOMAL N(1)-ACETYL-SPERMINE_SPERMIDINE OXIDASE"/>
    <property type="match status" value="1"/>
</dbReference>
<keyword evidence="6" id="KW-0274">FAD</keyword>